<name>A0A642V9Q7_9ASCO</name>
<evidence type="ECO:0000313" key="1">
    <source>
        <dbReference type="EMBL" id="KAA8916568.1"/>
    </source>
</evidence>
<dbReference type="InterPro" id="IPR011009">
    <property type="entry name" value="Kinase-like_dom_sf"/>
</dbReference>
<dbReference type="AlphaFoldDB" id="A0A642V9Q7"/>
<dbReference type="PANTHER" id="PTHR37171:SF1">
    <property type="entry name" value="SERINE_THREONINE-PROTEIN KINASE YRZF-RELATED"/>
    <property type="match status" value="1"/>
</dbReference>
<gene>
    <name evidence="1" type="ORF">TRICI_001294</name>
</gene>
<dbReference type="SUPFAM" id="SSF56112">
    <property type="entry name" value="Protein kinase-like (PK-like)"/>
    <property type="match status" value="1"/>
</dbReference>
<dbReference type="Proteomes" id="UP000761534">
    <property type="component" value="Unassembled WGS sequence"/>
</dbReference>
<dbReference type="EMBL" id="SWFS01000094">
    <property type="protein sequence ID" value="KAA8916568.1"/>
    <property type="molecule type" value="Genomic_DNA"/>
</dbReference>
<sequence>MNEQENPLLKYFEEHREILNYKSLSCNGWIKAFPLPGIRLFKDLEAGAMEVECKVSTKCQIREWTEFETFIKSRIRRIDEGVLSCTPEVTMADIKKHITSGITNVNCEQDVQCVFEKFVVDPVESMLRICDKQTRLNMKGKLTFNGSDSNARLKPDITFELGTLLLVGEVVPHWRCQLDAELDELMESKNECWFKKWCGNSNKNEKSKLRNALAALERVHTYMTMNKTRFGIITSYQHTRFLKIETGHDGCDSFLISRPIVPTETKNYTLIGALLVTCLETADYFRGSPPALLPESEFTVMDGNKPLGQLQLNSSSPTWYVNNLGEVVGHYISGTYKPARKRCCVPFFKQNQAPETVEVMVNICDTVNNTQTNISNVEKEQKIYKRLKPLQGILIPKMYGYGTIRDIARVLIIESYAQKLTKEQVLKDNKLEAECRRLLQALHRLKICHGDLSINTFVRMGKSNLNDVRMVNFMQAITQADEDDIQFEQAEYSRLVSFPPKTSLVG</sequence>
<proteinExistence type="predicted"/>
<reference evidence="1" key="1">
    <citation type="journal article" date="2019" name="G3 (Bethesda)">
        <title>Genome Assemblies of Two Rare Opportunistic Yeast Pathogens: Diutina rugosa (syn. Candida rugosa) and Trichomonascus ciferrii (syn. Candida ciferrii).</title>
        <authorList>
            <person name="Mixao V."/>
            <person name="Saus E."/>
            <person name="Hansen A.P."/>
            <person name="Lass-Florl C."/>
            <person name="Gabaldon T."/>
        </authorList>
    </citation>
    <scope>NUCLEOTIDE SEQUENCE</scope>
    <source>
        <strain evidence="1">CBS 4856</strain>
    </source>
</reference>
<evidence type="ECO:0000313" key="2">
    <source>
        <dbReference type="Proteomes" id="UP000761534"/>
    </source>
</evidence>
<keyword evidence="2" id="KW-1185">Reference proteome</keyword>
<dbReference type="VEuPathDB" id="FungiDB:TRICI_001294"/>
<comment type="caution">
    <text evidence="1">The sequence shown here is derived from an EMBL/GenBank/DDBJ whole genome shotgun (WGS) entry which is preliminary data.</text>
</comment>
<dbReference type="PANTHER" id="PTHR37171">
    <property type="entry name" value="SERINE/THREONINE-PROTEIN KINASE YRZF-RELATED"/>
    <property type="match status" value="1"/>
</dbReference>
<protein>
    <recommendedName>
        <fullName evidence="3">Protein kinase domain-containing protein</fullName>
    </recommendedName>
</protein>
<evidence type="ECO:0008006" key="3">
    <source>
        <dbReference type="Google" id="ProtNLM"/>
    </source>
</evidence>
<dbReference type="InterPro" id="IPR052396">
    <property type="entry name" value="Meiotic_Drive_Suppr_Kinase"/>
</dbReference>
<organism evidence="1 2">
    <name type="scientific">Trichomonascus ciferrii</name>
    <dbReference type="NCBI Taxonomy" id="44093"/>
    <lineage>
        <taxon>Eukaryota</taxon>
        <taxon>Fungi</taxon>
        <taxon>Dikarya</taxon>
        <taxon>Ascomycota</taxon>
        <taxon>Saccharomycotina</taxon>
        <taxon>Dipodascomycetes</taxon>
        <taxon>Dipodascales</taxon>
        <taxon>Trichomonascaceae</taxon>
        <taxon>Trichomonascus</taxon>
        <taxon>Trichomonascus ciferrii complex</taxon>
    </lineage>
</organism>
<dbReference type="OrthoDB" id="2942798at2759"/>
<accession>A0A642V9Q7</accession>